<evidence type="ECO:0000256" key="1">
    <source>
        <dbReference type="SAM" id="SignalP"/>
    </source>
</evidence>
<dbReference type="RefSeq" id="WP_145248940.1">
    <property type="nucleotide sequence ID" value="NZ_CP036278.1"/>
</dbReference>
<dbReference type="InterPro" id="IPR021862">
    <property type="entry name" value="DUF3472"/>
</dbReference>
<keyword evidence="1" id="KW-0732">Signal</keyword>
<evidence type="ECO:0000313" key="3">
    <source>
        <dbReference type="Proteomes" id="UP000315750"/>
    </source>
</evidence>
<reference evidence="2 3" key="1">
    <citation type="submission" date="2019-02" db="EMBL/GenBank/DDBJ databases">
        <title>Deep-cultivation of Planctomycetes and their phenomic and genomic characterization uncovers novel biology.</title>
        <authorList>
            <person name="Wiegand S."/>
            <person name="Jogler M."/>
            <person name="Boedeker C."/>
            <person name="Pinto D."/>
            <person name="Vollmers J."/>
            <person name="Rivas-Marin E."/>
            <person name="Kohn T."/>
            <person name="Peeters S.H."/>
            <person name="Heuer A."/>
            <person name="Rast P."/>
            <person name="Oberbeckmann S."/>
            <person name="Bunk B."/>
            <person name="Jeske O."/>
            <person name="Meyerdierks A."/>
            <person name="Storesund J.E."/>
            <person name="Kallscheuer N."/>
            <person name="Luecker S."/>
            <person name="Lage O.M."/>
            <person name="Pohl T."/>
            <person name="Merkel B.J."/>
            <person name="Hornburger P."/>
            <person name="Mueller R.-W."/>
            <person name="Bruemmer F."/>
            <person name="Labrenz M."/>
            <person name="Spormann A.M."/>
            <person name="Op den Camp H."/>
            <person name="Overmann J."/>
            <person name="Amann R."/>
            <person name="Jetten M.S.M."/>
            <person name="Mascher T."/>
            <person name="Medema M.H."/>
            <person name="Devos D.P."/>
            <person name="Kaster A.-K."/>
            <person name="Ovreas L."/>
            <person name="Rohde M."/>
            <person name="Galperin M.Y."/>
            <person name="Jogler C."/>
        </authorList>
    </citation>
    <scope>NUCLEOTIDE SEQUENCE [LARGE SCALE GENOMIC DNA]</scope>
    <source>
        <strain evidence="2 3">Pan181</strain>
    </source>
</reference>
<dbReference type="Pfam" id="PF11958">
    <property type="entry name" value="DUF3472"/>
    <property type="match status" value="1"/>
</dbReference>
<dbReference type="AlphaFoldDB" id="A0A518ASF5"/>
<proteinExistence type="predicted"/>
<dbReference type="KEGG" id="amuc:Pan181_38670"/>
<dbReference type="OrthoDB" id="238434at2"/>
<feature type="signal peptide" evidence="1">
    <location>
        <begin position="1"/>
        <end position="17"/>
    </location>
</feature>
<feature type="chain" id="PRO_5022222007" evidence="1">
    <location>
        <begin position="18"/>
        <end position="573"/>
    </location>
</feature>
<protein>
    <submittedName>
        <fullName evidence="2">Uncharacterized protein</fullName>
    </submittedName>
</protein>
<keyword evidence="3" id="KW-1185">Reference proteome</keyword>
<organism evidence="2 3">
    <name type="scientific">Aeoliella mucimassa</name>
    <dbReference type="NCBI Taxonomy" id="2527972"/>
    <lineage>
        <taxon>Bacteria</taxon>
        <taxon>Pseudomonadati</taxon>
        <taxon>Planctomycetota</taxon>
        <taxon>Planctomycetia</taxon>
        <taxon>Pirellulales</taxon>
        <taxon>Lacipirellulaceae</taxon>
        <taxon>Aeoliella</taxon>
    </lineage>
</organism>
<gene>
    <name evidence="2" type="ORF">Pan181_38670</name>
</gene>
<dbReference type="Proteomes" id="UP000315750">
    <property type="component" value="Chromosome"/>
</dbReference>
<dbReference type="EMBL" id="CP036278">
    <property type="protein sequence ID" value="QDU57648.1"/>
    <property type="molecule type" value="Genomic_DNA"/>
</dbReference>
<evidence type="ECO:0000313" key="2">
    <source>
        <dbReference type="EMBL" id="QDU57648.1"/>
    </source>
</evidence>
<accession>A0A518ASF5</accession>
<sequence length="573" mass="63414" precursor="true">MKSRVAFLCLALTMVLAWCTGAARPCTAEELPGQRSASVELTPVPDHTGDYYRTQTTLDGSLYLTADEAFFRQGKLRATGESAAPDPEKLNGGKSFANIEGWQPGDSFEWGVLFRQAGELKVDLSLTADDSVSRWMLTIGSEQHPLAVDSATAKLSVSTKITESQLGQQTIRLTCEHAQGKLSLQQVVLSGEAARDSAVLRQRWRPAAAHARFSSSQATGPIQLWVMELDAVPGEFGCYSPVTTPFGYYGASWEADGRVGTSFNFSLWSFQRGGQEPAIDRLSHLLAIGNPDAEFGGFSHEGTGVKVRGWQPLEGHQSQRQAFALRMEPGDPYSTYYSYYYLADEDRWQLFSIGNKYNGNRPPKSLWVGGFVEVPGPPNRQRTGIYPRTMRYRGWVENTSGEWFPLDQMSNGDIDRATKLTDTERGCTDDGRFKLTAGGWKLYTPAEQKRIANPNATPVAIAPYLEPRHLATLHSVPAEVKLLEVQQQAGVLRGSYTLQGELESSEVTAYWGTQEALTFADRWQHFRTLEQGAAGEHRFELPLTTSGEPVYVRLFLKSRAGQFWSPTTAIAQP</sequence>
<name>A0A518ASF5_9BACT</name>